<sequence length="51" mass="5794">MFDKGDICLYEEVARMPPFARKCLILIGAHGVGRRDLKNRLIALDSERFGT</sequence>
<comment type="caution">
    <text evidence="1">The sequence shown here is derived from an EMBL/GenBank/DDBJ whole genome shotgun (WGS) entry which is preliminary data.</text>
</comment>
<dbReference type="EMBL" id="CAJOBG010098934">
    <property type="protein sequence ID" value="CAF4694761.1"/>
    <property type="molecule type" value="Genomic_DNA"/>
</dbReference>
<protein>
    <submittedName>
        <fullName evidence="1">Uncharacterized protein</fullName>
    </submittedName>
</protein>
<dbReference type="InterPro" id="IPR050716">
    <property type="entry name" value="MAGUK"/>
</dbReference>
<dbReference type="Proteomes" id="UP000663866">
    <property type="component" value="Unassembled WGS sequence"/>
</dbReference>
<feature type="non-terminal residue" evidence="1">
    <location>
        <position position="51"/>
    </location>
</feature>
<name>A0A821I722_9BILA</name>
<dbReference type="Gene3D" id="3.40.50.300">
    <property type="entry name" value="P-loop containing nucleotide triphosphate hydrolases"/>
    <property type="match status" value="1"/>
</dbReference>
<proteinExistence type="predicted"/>
<gene>
    <name evidence="1" type="ORF">OVN521_LOCUS48189</name>
</gene>
<dbReference type="AlphaFoldDB" id="A0A821I722"/>
<evidence type="ECO:0000313" key="2">
    <source>
        <dbReference type="Proteomes" id="UP000663866"/>
    </source>
</evidence>
<evidence type="ECO:0000313" key="1">
    <source>
        <dbReference type="EMBL" id="CAF4694761.1"/>
    </source>
</evidence>
<accession>A0A821I722</accession>
<reference evidence="1" key="1">
    <citation type="submission" date="2021-02" db="EMBL/GenBank/DDBJ databases">
        <authorList>
            <person name="Nowell W R."/>
        </authorList>
    </citation>
    <scope>NUCLEOTIDE SEQUENCE</scope>
</reference>
<keyword evidence="2" id="KW-1185">Reference proteome</keyword>
<dbReference type="PANTHER" id="PTHR23122">
    <property type="entry name" value="MEMBRANE-ASSOCIATED GUANYLATE KINASE MAGUK"/>
    <property type="match status" value="1"/>
</dbReference>
<organism evidence="1 2">
    <name type="scientific">Rotaria magnacalcarata</name>
    <dbReference type="NCBI Taxonomy" id="392030"/>
    <lineage>
        <taxon>Eukaryota</taxon>
        <taxon>Metazoa</taxon>
        <taxon>Spiralia</taxon>
        <taxon>Gnathifera</taxon>
        <taxon>Rotifera</taxon>
        <taxon>Eurotatoria</taxon>
        <taxon>Bdelloidea</taxon>
        <taxon>Philodinida</taxon>
        <taxon>Philodinidae</taxon>
        <taxon>Rotaria</taxon>
    </lineage>
</organism>
<dbReference type="InterPro" id="IPR027417">
    <property type="entry name" value="P-loop_NTPase"/>
</dbReference>